<keyword evidence="4" id="KW-0560">Oxidoreductase</keyword>
<protein>
    <submittedName>
        <fullName evidence="6">Sarcosine oxidase/sarcosine oxidase subunit beta</fullName>
    </submittedName>
</protein>
<dbReference type="EMBL" id="FYEH01000002">
    <property type="protein sequence ID" value="SNB60593.1"/>
    <property type="molecule type" value="Genomic_DNA"/>
</dbReference>
<dbReference type="InterPro" id="IPR036188">
    <property type="entry name" value="FAD/NAD-bd_sf"/>
</dbReference>
<keyword evidence="7" id="KW-1185">Reference proteome</keyword>
<evidence type="ECO:0000313" key="7">
    <source>
        <dbReference type="Proteomes" id="UP000197065"/>
    </source>
</evidence>
<dbReference type="PRINTS" id="PR00420">
    <property type="entry name" value="RNGMNOXGNASE"/>
</dbReference>
<organism evidence="6 7">
    <name type="scientific">Arboricoccus pini</name>
    <dbReference type="NCBI Taxonomy" id="1963835"/>
    <lineage>
        <taxon>Bacteria</taxon>
        <taxon>Pseudomonadati</taxon>
        <taxon>Pseudomonadota</taxon>
        <taxon>Alphaproteobacteria</taxon>
        <taxon>Geminicoccales</taxon>
        <taxon>Geminicoccaceae</taxon>
        <taxon>Arboricoccus</taxon>
    </lineage>
</organism>
<dbReference type="GO" id="GO:0008115">
    <property type="term" value="F:sarcosine oxidase activity"/>
    <property type="evidence" value="ECO:0007669"/>
    <property type="project" value="TreeGrafter"/>
</dbReference>
<comment type="cofactor">
    <cofactor evidence="1">
        <name>FAD</name>
        <dbReference type="ChEBI" id="CHEBI:57692"/>
    </cofactor>
</comment>
<keyword evidence="3" id="KW-0274">FAD</keyword>
<keyword evidence="2" id="KW-0285">Flavoprotein</keyword>
<reference evidence="6 7" key="1">
    <citation type="submission" date="2017-06" db="EMBL/GenBank/DDBJ databases">
        <authorList>
            <person name="Kim H.J."/>
            <person name="Triplett B.A."/>
        </authorList>
    </citation>
    <scope>NUCLEOTIDE SEQUENCE [LARGE SCALE GENOMIC DNA]</scope>
    <source>
        <strain evidence="6 7">B29T1</strain>
    </source>
</reference>
<dbReference type="InterPro" id="IPR045170">
    <property type="entry name" value="MTOX"/>
</dbReference>
<evidence type="ECO:0000256" key="2">
    <source>
        <dbReference type="ARBA" id="ARBA00022630"/>
    </source>
</evidence>
<dbReference type="SUPFAM" id="SSF54373">
    <property type="entry name" value="FAD-linked reductases, C-terminal domain"/>
    <property type="match status" value="1"/>
</dbReference>
<gene>
    <name evidence="6" type="ORF">SAMN07250955_1023</name>
</gene>
<feature type="domain" description="FAD dependent oxidoreductase" evidence="5">
    <location>
        <begin position="9"/>
        <end position="352"/>
    </location>
</feature>
<evidence type="ECO:0000313" key="6">
    <source>
        <dbReference type="EMBL" id="SNB60593.1"/>
    </source>
</evidence>
<sequence length="387" mass="42159">MKSAASNGRILVVGAGIAGLSTAWALTRQGYAVEIFDQGPIPNPRSSSHDEHRITRHAYGTQEGYAYMMPQAFRAYEAMWRDIGANHHLPTSACYLVRGEQPWYDGVRLTLSTMDVGFRELDTAAIHARLPMVRLDEDTRVVETDKAGILYPIRILTDLVVRLAKDGAIFHADTKVSAIDPEKGTLTADGKTHAGDAIVICAGAWVSRLVPSLARTVTPSRQCILYLAPPRDLAEAWSQAPVIADVGPQITYCLPPRGNARLKIGDHHFSRQGDPDGDRIARQDEIDAVIACGRQTFKDFDSYTILERKICFYTVTDDEHFVVEPLGAKGWVSSPCSGHGFKLGALIGAGLASAIAGHVTSTELSAWAAGRLPYDTSSALFERMRIA</sequence>
<name>A0A212QMH1_9PROT</name>
<dbReference type="InterPro" id="IPR006076">
    <property type="entry name" value="FAD-dep_OxRdtase"/>
</dbReference>
<dbReference type="Pfam" id="PF01266">
    <property type="entry name" value="DAO"/>
    <property type="match status" value="1"/>
</dbReference>
<dbReference type="SUPFAM" id="SSF51905">
    <property type="entry name" value="FAD/NAD(P)-binding domain"/>
    <property type="match status" value="1"/>
</dbReference>
<dbReference type="RefSeq" id="WP_243389694.1">
    <property type="nucleotide sequence ID" value="NZ_FYEH01000002.1"/>
</dbReference>
<evidence type="ECO:0000256" key="3">
    <source>
        <dbReference type="ARBA" id="ARBA00022827"/>
    </source>
</evidence>
<dbReference type="Proteomes" id="UP000197065">
    <property type="component" value="Unassembled WGS sequence"/>
</dbReference>
<dbReference type="AlphaFoldDB" id="A0A212QMH1"/>
<evidence type="ECO:0000259" key="5">
    <source>
        <dbReference type="Pfam" id="PF01266"/>
    </source>
</evidence>
<evidence type="ECO:0000256" key="1">
    <source>
        <dbReference type="ARBA" id="ARBA00001974"/>
    </source>
</evidence>
<dbReference type="Gene3D" id="3.50.50.60">
    <property type="entry name" value="FAD/NAD(P)-binding domain"/>
    <property type="match status" value="1"/>
</dbReference>
<evidence type="ECO:0000256" key="4">
    <source>
        <dbReference type="ARBA" id="ARBA00023002"/>
    </source>
</evidence>
<dbReference type="GO" id="GO:0050660">
    <property type="term" value="F:flavin adenine dinucleotide binding"/>
    <property type="evidence" value="ECO:0007669"/>
    <property type="project" value="InterPro"/>
</dbReference>
<dbReference type="PANTHER" id="PTHR10961">
    <property type="entry name" value="PEROXISOMAL SARCOSINE OXIDASE"/>
    <property type="match status" value="1"/>
</dbReference>
<proteinExistence type="predicted"/>
<accession>A0A212QMH1</accession>
<dbReference type="Gene3D" id="3.30.9.10">
    <property type="entry name" value="D-Amino Acid Oxidase, subunit A, domain 2"/>
    <property type="match status" value="1"/>
</dbReference>
<dbReference type="PANTHER" id="PTHR10961:SF7">
    <property type="entry name" value="FAD DEPENDENT OXIDOREDUCTASE DOMAIN-CONTAINING PROTEIN"/>
    <property type="match status" value="1"/>
</dbReference>